<dbReference type="Gene3D" id="1.10.510.10">
    <property type="entry name" value="Transferase(Phosphotransferase) domain 1"/>
    <property type="match status" value="1"/>
</dbReference>
<evidence type="ECO:0000256" key="5">
    <source>
        <dbReference type="SAM" id="MobiDB-lite"/>
    </source>
</evidence>
<accession>A0ABR3A1F5</accession>
<dbReference type="Proteomes" id="UP001437256">
    <property type="component" value="Unassembled WGS sequence"/>
</dbReference>
<name>A0ABR3A1F5_9AGAR</name>
<evidence type="ECO:0000313" key="8">
    <source>
        <dbReference type="Proteomes" id="UP001437256"/>
    </source>
</evidence>
<feature type="region of interest" description="Disordered" evidence="5">
    <location>
        <begin position="1"/>
        <end position="108"/>
    </location>
</feature>
<comment type="caution">
    <text evidence="7">The sequence shown here is derived from an EMBL/GenBank/DDBJ whole genome shotgun (WGS) entry which is preliminary data.</text>
</comment>
<proteinExistence type="predicted"/>
<evidence type="ECO:0000313" key="7">
    <source>
        <dbReference type="EMBL" id="KAL0067340.1"/>
    </source>
</evidence>
<feature type="compositionally biased region" description="Pro residues" evidence="5">
    <location>
        <begin position="41"/>
        <end position="50"/>
    </location>
</feature>
<protein>
    <recommendedName>
        <fullName evidence="6">Protein kinase domain-containing protein</fullName>
    </recommendedName>
</protein>
<sequence length="453" mass="50057">MAQSESPTKDHSATSSTVTPETASVQSFETSESIGEVWYRPPVPTSPPRNRPQTSREGSQSQREESPFSPTADSKSRNVPVKRNTTPLTNGHRTESPGGESSSTIKKKKSIQVIAAECKKSFDGAFKSWRGSSSGTEPKSSVVGKTMKLLKRRAASDSDLDAFPVTVIKWVRGELIGGDPSGIGVYVGLNIKTGEMMAVKQAEIPQLGKVNCGRSELLRRREAVRKLQREGELLATLDHSNIVQYLGYEETESICNLLLGYAAGESLGAVIRNYGRINHDNTIFFVAQILDGLEYLHSKGIAHRDMKADSVLVENDGVCRLTSFGSHERMPEEPEDIISDEHQAPTYWLAPEVMRLRRKGNLFKADIWSTGCLWLEMLTGLGPWSGVEMSEALRQLTQGIPPSQLEEFSLSELAEDFRQGCFAIRPEERATAAELQDHEYLHPAPDWQFGGFS</sequence>
<evidence type="ECO:0000256" key="2">
    <source>
        <dbReference type="ARBA" id="ARBA00022741"/>
    </source>
</evidence>
<evidence type="ECO:0000256" key="1">
    <source>
        <dbReference type="ARBA" id="ARBA00022679"/>
    </source>
</evidence>
<dbReference type="Pfam" id="PF00069">
    <property type="entry name" value="Pkinase"/>
    <property type="match status" value="1"/>
</dbReference>
<feature type="domain" description="Protein kinase" evidence="6">
    <location>
        <begin position="170"/>
        <end position="441"/>
    </location>
</feature>
<dbReference type="InterPro" id="IPR011009">
    <property type="entry name" value="Kinase-like_dom_sf"/>
</dbReference>
<dbReference type="EMBL" id="JBBXMP010000026">
    <property type="protein sequence ID" value="KAL0067340.1"/>
    <property type="molecule type" value="Genomic_DNA"/>
</dbReference>
<keyword evidence="8" id="KW-1185">Reference proteome</keyword>
<feature type="compositionally biased region" description="Low complexity" evidence="5">
    <location>
        <begin position="51"/>
        <end position="61"/>
    </location>
</feature>
<dbReference type="PROSITE" id="PS50011">
    <property type="entry name" value="PROTEIN_KINASE_DOM"/>
    <property type="match status" value="1"/>
</dbReference>
<keyword evidence="3" id="KW-0418">Kinase</keyword>
<dbReference type="SUPFAM" id="SSF56112">
    <property type="entry name" value="Protein kinase-like (PK-like)"/>
    <property type="match status" value="1"/>
</dbReference>
<evidence type="ECO:0000259" key="6">
    <source>
        <dbReference type="PROSITE" id="PS50011"/>
    </source>
</evidence>
<dbReference type="PANTHER" id="PTHR48016:SF48">
    <property type="entry name" value="SERINE_THREONINE-PROTEIN KINASE BCK1_SLK1_SSP31"/>
    <property type="match status" value="1"/>
</dbReference>
<keyword evidence="1" id="KW-0808">Transferase</keyword>
<reference evidence="7 8" key="1">
    <citation type="submission" date="2024-05" db="EMBL/GenBank/DDBJ databases">
        <title>A draft genome resource for the thread blight pathogen Marasmius tenuissimus strain MS-2.</title>
        <authorList>
            <person name="Yulfo-Soto G.E."/>
            <person name="Baruah I.K."/>
            <person name="Amoako-Attah I."/>
            <person name="Bukari Y."/>
            <person name="Meinhardt L.W."/>
            <person name="Bailey B.A."/>
            <person name="Cohen S.P."/>
        </authorList>
    </citation>
    <scope>NUCLEOTIDE SEQUENCE [LARGE SCALE GENOMIC DNA]</scope>
    <source>
        <strain evidence="7 8">MS-2</strain>
    </source>
</reference>
<dbReference type="InterPro" id="IPR000719">
    <property type="entry name" value="Prot_kinase_dom"/>
</dbReference>
<gene>
    <name evidence="7" type="ORF">AAF712_005567</name>
</gene>
<evidence type="ECO:0000256" key="4">
    <source>
        <dbReference type="ARBA" id="ARBA00022840"/>
    </source>
</evidence>
<feature type="compositionally biased region" description="Polar residues" evidence="5">
    <location>
        <begin position="13"/>
        <end position="33"/>
    </location>
</feature>
<keyword evidence="2" id="KW-0547">Nucleotide-binding</keyword>
<organism evidence="7 8">
    <name type="scientific">Marasmius tenuissimus</name>
    <dbReference type="NCBI Taxonomy" id="585030"/>
    <lineage>
        <taxon>Eukaryota</taxon>
        <taxon>Fungi</taxon>
        <taxon>Dikarya</taxon>
        <taxon>Basidiomycota</taxon>
        <taxon>Agaricomycotina</taxon>
        <taxon>Agaricomycetes</taxon>
        <taxon>Agaricomycetidae</taxon>
        <taxon>Agaricales</taxon>
        <taxon>Marasmiineae</taxon>
        <taxon>Marasmiaceae</taxon>
        <taxon>Marasmius</taxon>
    </lineage>
</organism>
<keyword evidence="4" id="KW-0067">ATP-binding</keyword>
<dbReference type="PANTHER" id="PTHR48016">
    <property type="entry name" value="MAP KINASE KINASE KINASE SSK2-RELATED-RELATED"/>
    <property type="match status" value="1"/>
</dbReference>
<dbReference type="InterPro" id="IPR050538">
    <property type="entry name" value="MAP_kinase_kinase_kinase"/>
</dbReference>
<evidence type="ECO:0000256" key="3">
    <source>
        <dbReference type="ARBA" id="ARBA00022777"/>
    </source>
</evidence>